<gene>
    <name evidence="1" type="ORF">GWK10_09120</name>
</gene>
<comment type="caution">
    <text evidence="1">The sequence shown here is derived from an EMBL/GenBank/DDBJ whole genome shotgun (WGS) entry which is preliminary data.</text>
</comment>
<dbReference type="EMBL" id="JAABOQ010000003">
    <property type="protein sequence ID" value="NER17371.1"/>
    <property type="molecule type" value="Genomic_DNA"/>
</dbReference>
<protein>
    <recommendedName>
        <fullName evidence="3">DUF1508 domain-containing protein</fullName>
    </recommendedName>
</protein>
<dbReference type="AlphaFoldDB" id="A0A6M0CHM8"/>
<keyword evidence="2" id="KW-1185">Reference proteome</keyword>
<proteinExistence type="predicted"/>
<dbReference type="Proteomes" id="UP000474296">
    <property type="component" value="Unassembled WGS sequence"/>
</dbReference>
<evidence type="ECO:0008006" key="3">
    <source>
        <dbReference type="Google" id="ProtNLM"/>
    </source>
</evidence>
<dbReference type="RefSeq" id="WP_164031796.1">
    <property type="nucleotide sequence ID" value="NZ_JAABOQ010000003.1"/>
</dbReference>
<sequence length="74" mass="8777">MKWIGNKNWKHVKTGDGYHLKAEFLRPSKFWWIVYKGNEIVRVSRNENDLEPSLIMAQKRAQLSMIHHIKKTSG</sequence>
<evidence type="ECO:0000313" key="1">
    <source>
        <dbReference type="EMBL" id="NER17371.1"/>
    </source>
</evidence>
<evidence type="ECO:0000313" key="2">
    <source>
        <dbReference type="Proteomes" id="UP000474296"/>
    </source>
</evidence>
<accession>A0A6M0CHM8</accession>
<organism evidence="1 2">
    <name type="scientific">Spongiivirga citrea</name>
    <dbReference type="NCBI Taxonomy" id="1481457"/>
    <lineage>
        <taxon>Bacteria</taxon>
        <taxon>Pseudomonadati</taxon>
        <taxon>Bacteroidota</taxon>
        <taxon>Flavobacteriia</taxon>
        <taxon>Flavobacteriales</taxon>
        <taxon>Flavobacteriaceae</taxon>
        <taxon>Spongiivirga</taxon>
    </lineage>
</organism>
<name>A0A6M0CHM8_9FLAO</name>
<reference evidence="1 2" key="1">
    <citation type="submission" date="2020-01" db="EMBL/GenBank/DDBJ databases">
        <title>Spongiivirga citrea KCTC 32990T.</title>
        <authorList>
            <person name="Wang G."/>
        </authorList>
    </citation>
    <scope>NUCLEOTIDE SEQUENCE [LARGE SCALE GENOMIC DNA]</scope>
    <source>
        <strain evidence="1 2">KCTC 32990</strain>
    </source>
</reference>